<name>A0A485LYE6_9ZZZZ</name>
<dbReference type="Gene3D" id="3.40.710.10">
    <property type="entry name" value="DD-peptidase/beta-lactamase superfamily"/>
    <property type="match status" value="1"/>
</dbReference>
<dbReference type="PANTHER" id="PTHR30627:SF24">
    <property type="entry name" value="PENICILLIN-BINDING PROTEIN 4B"/>
    <property type="match status" value="1"/>
</dbReference>
<organism evidence="3">
    <name type="scientific">anaerobic digester metagenome</name>
    <dbReference type="NCBI Taxonomy" id="1263854"/>
    <lineage>
        <taxon>unclassified sequences</taxon>
        <taxon>metagenomes</taxon>
        <taxon>ecological metagenomes</taxon>
    </lineage>
</organism>
<sequence>MKNNILKLSYLLLGLFMVLLLYLSYLQLIKGPVLAANPYNRRLYELEAQVRRGTIFDINGVALAKTEYGEGQSRRVYPEGAAAAHLVGYISERYGRAGLESAYDSYLLGMEGNDRTRNLINRFLGREQAGGDVFLTIDAGLQELALDLLGGRRGAVVMLDPGTGAIMAMVSSPGYDPNRLDEIWSGLVQDSSSPLLNRAAQGAYPPGSIFKVVTAAGALAADPGLATSIFNCPGFLEVEGYKLTDLAAHGEVDLRKALAVSCNTTFARLGLSQKAAGFQQAFKAFGLAQDPGLGVPVRSCTMASKNEMTAPELASSAIGQGQLLVSPFHMALVASAIANEGTIMQPYLVDSVRDSAGFTLHRAAQRSWQRATTPGIAGMIKEGMIAAVEDGTARAAGLPGMQVAGKTGSAQNPHGPTHAWFIGFAPAEQPRMAVAVVLENAGAGGALAAPIAGELMAAAASRGY</sequence>
<dbReference type="InterPro" id="IPR050515">
    <property type="entry name" value="Beta-lactam/transpept"/>
</dbReference>
<dbReference type="GO" id="GO:0071972">
    <property type="term" value="F:peptidoglycan L,D-transpeptidase activity"/>
    <property type="evidence" value="ECO:0007669"/>
    <property type="project" value="TreeGrafter"/>
</dbReference>
<dbReference type="Pfam" id="PF21922">
    <property type="entry name" value="PBP_dimer_2"/>
    <property type="match status" value="1"/>
</dbReference>
<dbReference type="PANTHER" id="PTHR30627">
    <property type="entry name" value="PEPTIDOGLYCAN D,D-TRANSPEPTIDASE"/>
    <property type="match status" value="1"/>
</dbReference>
<protein>
    <submittedName>
        <fullName evidence="3">Cell division protein FtsI/penicillin-binding protein 2</fullName>
    </submittedName>
</protein>
<evidence type="ECO:0000313" key="3">
    <source>
        <dbReference type="EMBL" id="VFU13405.1"/>
    </source>
</evidence>
<keyword evidence="3" id="KW-0131">Cell cycle</keyword>
<dbReference type="GO" id="GO:0051301">
    <property type="term" value="P:cell division"/>
    <property type="evidence" value="ECO:0007669"/>
    <property type="project" value="UniProtKB-KW"/>
</dbReference>
<dbReference type="GO" id="GO:0008658">
    <property type="term" value="F:penicillin binding"/>
    <property type="evidence" value="ECO:0007669"/>
    <property type="project" value="InterPro"/>
</dbReference>
<dbReference type="GO" id="GO:0071555">
    <property type="term" value="P:cell wall organization"/>
    <property type="evidence" value="ECO:0007669"/>
    <property type="project" value="TreeGrafter"/>
</dbReference>
<evidence type="ECO:0000259" key="1">
    <source>
        <dbReference type="Pfam" id="PF00905"/>
    </source>
</evidence>
<dbReference type="Gene3D" id="3.90.1310.10">
    <property type="entry name" value="Penicillin-binding protein 2a (Domain 2)"/>
    <property type="match status" value="1"/>
</dbReference>
<proteinExistence type="predicted"/>
<evidence type="ECO:0000259" key="2">
    <source>
        <dbReference type="Pfam" id="PF21922"/>
    </source>
</evidence>
<dbReference type="EMBL" id="CAADRN010000130">
    <property type="protein sequence ID" value="VFU13405.1"/>
    <property type="molecule type" value="Genomic_DNA"/>
</dbReference>
<feature type="domain" description="Penicillin-binding protein transpeptidase" evidence="1">
    <location>
        <begin position="154"/>
        <end position="456"/>
    </location>
</feature>
<accession>A0A485LYE6</accession>
<dbReference type="InterPro" id="IPR012338">
    <property type="entry name" value="Beta-lactam/transpept-like"/>
</dbReference>
<dbReference type="InterPro" id="IPR054120">
    <property type="entry name" value="PBPA_dimer"/>
</dbReference>
<reference evidence="3" key="1">
    <citation type="submission" date="2019-03" db="EMBL/GenBank/DDBJ databases">
        <authorList>
            <person name="Hao L."/>
        </authorList>
    </citation>
    <scope>NUCLEOTIDE SEQUENCE</scope>
</reference>
<gene>
    <name evidence="3" type="primary">FtsI</name>
    <name evidence="3" type="ORF">SCFA_2150001</name>
</gene>
<feature type="domain" description="Penicillin binding protein A dimerisation" evidence="2">
    <location>
        <begin position="52"/>
        <end position="133"/>
    </location>
</feature>
<dbReference type="SUPFAM" id="SSF56601">
    <property type="entry name" value="beta-lactamase/transpeptidase-like"/>
    <property type="match status" value="1"/>
</dbReference>
<dbReference type="InterPro" id="IPR001460">
    <property type="entry name" value="PCN-bd_Tpept"/>
</dbReference>
<dbReference type="SUPFAM" id="SSF56519">
    <property type="entry name" value="Penicillin binding protein dimerisation domain"/>
    <property type="match status" value="1"/>
</dbReference>
<dbReference type="InterPro" id="IPR036138">
    <property type="entry name" value="PBP_dimer_sf"/>
</dbReference>
<dbReference type="AlphaFoldDB" id="A0A485LYE6"/>
<dbReference type="GO" id="GO:0005886">
    <property type="term" value="C:plasma membrane"/>
    <property type="evidence" value="ECO:0007669"/>
    <property type="project" value="TreeGrafter"/>
</dbReference>
<dbReference type="Pfam" id="PF00905">
    <property type="entry name" value="Transpeptidase"/>
    <property type="match status" value="1"/>
</dbReference>
<keyword evidence="3" id="KW-0132">Cell division</keyword>